<dbReference type="EMBL" id="JAAOIV010000005">
    <property type="protein sequence ID" value="NHN55870.1"/>
    <property type="molecule type" value="Genomic_DNA"/>
</dbReference>
<dbReference type="RefSeq" id="WP_166196068.1">
    <property type="nucleotide sequence ID" value="NZ_JAAOIV010000005.1"/>
</dbReference>
<dbReference type="AlphaFoldDB" id="A0A967B233"/>
<feature type="domain" description="DUF402" evidence="1">
    <location>
        <begin position="116"/>
        <end position="240"/>
    </location>
</feature>
<dbReference type="InterPro" id="IPR035930">
    <property type="entry name" value="FomD-like_sf"/>
</dbReference>
<sequence length="285" mass="31516">MTREVGATDITPSGGTIALIGRRGEGWIPIAPAGAREDWLHTAPREIFGTTALGDLAPVTGAPPYAQPGEPMALHFGRSVDMSRVVREDERGLVLWVPSGAGRLVPTTPAGGGARSVPLDQRFRSAWVMRESVWRGPGVLRVIPAGAPWSVWWFWNDAGEFEGWYVNLELPHRRSTEPGEATTRTHTRDLVLDLWLAPDDSGTVEVWLKDADELEQTVPAGRYTEAEADGIRAAAERFCREIVEPWAWPLSEAFEQWRPTPEFDAPLPLPDTELIRELRAAISDQ</sequence>
<comment type="caution">
    <text evidence="2">The sequence shown here is derived from an EMBL/GenBank/DDBJ whole genome shotgun (WGS) entry which is preliminary data.</text>
</comment>
<evidence type="ECO:0000313" key="3">
    <source>
        <dbReference type="Proteomes" id="UP000744769"/>
    </source>
</evidence>
<dbReference type="InterPro" id="IPR007295">
    <property type="entry name" value="DUF402"/>
</dbReference>
<evidence type="ECO:0000259" key="1">
    <source>
        <dbReference type="Pfam" id="PF04167"/>
    </source>
</evidence>
<evidence type="ECO:0000313" key="2">
    <source>
        <dbReference type="EMBL" id="NHN55870.1"/>
    </source>
</evidence>
<accession>A0A967B233</accession>
<dbReference type="Gene3D" id="2.40.380.10">
    <property type="entry name" value="FomD-like"/>
    <property type="match status" value="1"/>
</dbReference>
<organism evidence="2 3">
    <name type="scientific">Metallococcus carri</name>
    <dbReference type="NCBI Taxonomy" id="1656884"/>
    <lineage>
        <taxon>Bacteria</taxon>
        <taxon>Bacillati</taxon>
        <taxon>Actinomycetota</taxon>
        <taxon>Actinomycetes</taxon>
        <taxon>Micrococcales</taxon>
        <taxon>Dermacoccaceae</taxon>
        <taxon>Metallococcus</taxon>
    </lineage>
</organism>
<reference evidence="2" key="1">
    <citation type="submission" date="2020-03" db="EMBL/GenBank/DDBJ databases">
        <title>Draft sequencing of Calidifontibacter sp. DB0510.</title>
        <authorList>
            <person name="Kim D.-U."/>
        </authorList>
    </citation>
    <scope>NUCLEOTIDE SEQUENCE</scope>
    <source>
        <strain evidence="2">DB0510</strain>
    </source>
</reference>
<dbReference type="Proteomes" id="UP000744769">
    <property type="component" value="Unassembled WGS sequence"/>
</dbReference>
<dbReference type="SUPFAM" id="SSF159234">
    <property type="entry name" value="FomD-like"/>
    <property type="match status" value="1"/>
</dbReference>
<protein>
    <submittedName>
        <fullName evidence="2">DUF402 domain-containing protein</fullName>
    </submittedName>
</protein>
<name>A0A967B233_9MICO</name>
<gene>
    <name evidence="2" type="ORF">G9U51_08790</name>
</gene>
<dbReference type="Pfam" id="PF04167">
    <property type="entry name" value="DUF402"/>
    <property type="match status" value="1"/>
</dbReference>
<keyword evidence="3" id="KW-1185">Reference proteome</keyword>
<proteinExistence type="predicted"/>